<dbReference type="KEGG" id="marb:CJ263_01460"/>
<dbReference type="OrthoDB" id="1453434at2"/>
<proteinExistence type="predicted"/>
<dbReference type="AlphaFoldDB" id="A0A223V125"/>
<dbReference type="Proteomes" id="UP000215244">
    <property type="component" value="Chromosome"/>
</dbReference>
<keyword evidence="2" id="KW-1185">Reference proteome</keyword>
<sequence length="150" mass="17045">MEETKEFAILQGKIINSSITIENIISSILLGYFRPDNVIVFAAVMLNSSVIHFGGKLKVLNAIGVDRKVLEKLQKMGSIRNSFAHTNEVENFGFYFSKDTAAPKTLLSVMNSRGDIKNKNPLELYEEFEILYNDVYQELKVFLSNLMKED</sequence>
<organism evidence="1 2">
    <name type="scientific">Maribacter cobaltidurans</name>
    <dbReference type="NCBI Taxonomy" id="1178778"/>
    <lineage>
        <taxon>Bacteria</taxon>
        <taxon>Pseudomonadati</taxon>
        <taxon>Bacteroidota</taxon>
        <taxon>Flavobacteriia</taxon>
        <taxon>Flavobacteriales</taxon>
        <taxon>Flavobacteriaceae</taxon>
        <taxon>Maribacter</taxon>
    </lineage>
</organism>
<accession>A0A223V125</accession>
<gene>
    <name evidence="1" type="ORF">CJ263_01460</name>
</gene>
<name>A0A223V125_9FLAO</name>
<reference evidence="1 2" key="1">
    <citation type="submission" date="2017-08" db="EMBL/GenBank/DDBJ databases">
        <title>The complete genome sequence of Maribacter sp. B1, isolated from deep-sea sediment.</title>
        <authorList>
            <person name="Wu Y.-H."/>
            <person name="Cheng H."/>
            <person name="Xu X.-W."/>
        </authorList>
    </citation>
    <scope>NUCLEOTIDE SEQUENCE [LARGE SCALE GENOMIC DNA]</scope>
    <source>
        <strain evidence="1 2">B1</strain>
    </source>
</reference>
<evidence type="ECO:0000313" key="1">
    <source>
        <dbReference type="EMBL" id="ASV29002.1"/>
    </source>
</evidence>
<dbReference type="RefSeq" id="WP_094995636.1">
    <property type="nucleotide sequence ID" value="NZ_BMJL01000001.1"/>
</dbReference>
<evidence type="ECO:0000313" key="2">
    <source>
        <dbReference type="Proteomes" id="UP000215244"/>
    </source>
</evidence>
<dbReference type="EMBL" id="CP022957">
    <property type="protein sequence ID" value="ASV29002.1"/>
    <property type="molecule type" value="Genomic_DNA"/>
</dbReference>
<protein>
    <submittedName>
        <fullName evidence="1">Uncharacterized protein</fullName>
    </submittedName>
</protein>